<keyword evidence="8" id="KW-1185">Reference proteome</keyword>
<gene>
    <name evidence="7" type="primary">rpsH</name>
    <name evidence="7" type="ORF">CU086_00245</name>
</gene>
<dbReference type="FunFam" id="3.30.1490.10:FF:000001">
    <property type="entry name" value="30S ribosomal protein S8"/>
    <property type="match status" value="1"/>
</dbReference>
<evidence type="ECO:0000313" key="7">
    <source>
        <dbReference type="EMBL" id="QSF25268.1"/>
    </source>
</evidence>
<dbReference type="Gene3D" id="3.30.1370.30">
    <property type="match status" value="1"/>
</dbReference>
<keyword evidence="3" id="KW-0687">Ribonucleoprotein</keyword>
<reference evidence="7" key="1">
    <citation type="submission" date="2017-11" db="EMBL/GenBank/DDBJ databases">
        <authorList>
            <person name="Jian Z."/>
        </authorList>
    </citation>
    <scope>NUCLEOTIDE SEQUENCE</scope>
    <source>
        <strain evidence="7">YC</strain>
    </source>
</reference>
<comment type="similarity">
    <text evidence="1">Belongs to the universal ribosomal protein uS8 family.</text>
</comment>
<accession>A0A975A406</accession>
<dbReference type="GO" id="GO:0003735">
    <property type="term" value="F:structural constituent of ribosome"/>
    <property type="evidence" value="ECO:0007669"/>
    <property type="project" value="InterPro"/>
</dbReference>
<evidence type="ECO:0000256" key="6">
    <source>
        <dbReference type="ARBA" id="ARBA00046740"/>
    </source>
</evidence>
<evidence type="ECO:0000256" key="2">
    <source>
        <dbReference type="ARBA" id="ARBA00022980"/>
    </source>
</evidence>
<dbReference type="InterPro" id="IPR035987">
    <property type="entry name" value="Ribosomal_uS8_sf"/>
</dbReference>
<dbReference type="AlphaFoldDB" id="A0A975A406"/>
<evidence type="ECO:0000256" key="5">
    <source>
        <dbReference type="ARBA" id="ARBA00035525"/>
    </source>
</evidence>
<evidence type="ECO:0000313" key="8">
    <source>
        <dbReference type="Proteomes" id="UP000663075"/>
    </source>
</evidence>
<sequence>MFGVFNTFPDFINRIIVSQKLNLNYAIVIYSKFFISILKILKFEGYIDNIFLFNYLNFKFIIIKLKYYNNFPVIRFFKKISKSGFKIYKKYKFIQNYMNGLGIIIVSTNLGLITNKLCKIIGIGGELICYVF</sequence>
<evidence type="ECO:0000256" key="3">
    <source>
        <dbReference type="ARBA" id="ARBA00023274"/>
    </source>
</evidence>
<dbReference type="InterPro" id="IPR000630">
    <property type="entry name" value="Ribosomal_uS8"/>
</dbReference>
<organism evidence="7 8">
    <name type="scientific">Candidatus Nasuia deltocephalincola</name>
    <dbReference type="NCBI Taxonomy" id="1160784"/>
    <lineage>
        <taxon>Bacteria</taxon>
        <taxon>Pseudomonadati</taxon>
        <taxon>Pseudomonadota</taxon>
        <taxon>Betaproteobacteria</taxon>
        <taxon>Candidatus Nasuia</taxon>
    </lineage>
</organism>
<dbReference type="Proteomes" id="UP000663075">
    <property type="component" value="Chromosome"/>
</dbReference>
<evidence type="ECO:0000256" key="1">
    <source>
        <dbReference type="ARBA" id="ARBA00006471"/>
    </source>
</evidence>
<comment type="subunit">
    <text evidence="6">Part of the 30S ribosomal subunit. Contacts proteins S5 and S12.</text>
</comment>
<dbReference type="Pfam" id="PF00410">
    <property type="entry name" value="Ribosomal_S8"/>
    <property type="match status" value="1"/>
</dbReference>
<keyword evidence="2 7" id="KW-0689">Ribosomal protein</keyword>
<protein>
    <recommendedName>
        <fullName evidence="4">Small ribosomal subunit protein uS8</fullName>
    </recommendedName>
    <alternativeName>
        <fullName evidence="5">30S ribosomal protein S8</fullName>
    </alternativeName>
</protein>
<dbReference type="Gene3D" id="3.30.1490.10">
    <property type="match status" value="1"/>
</dbReference>
<evidence type="ECO:0000256" key="4">
    <source>
        <dbReference type="ARBA" id="ARBA00035258"/>
    </source>
</evidence>
<proteinExistence type="inferred from homology"/>
<dbReference type="SUPFAM" id="SSF56047">
    <property type="entry name" value="Ribosomal protein S8"/>
    <property type="match status" value="1"/>
</dbReference>
<dbReference type="EMBL" id="CP024850">
    <property type="protein sequence ID" value="QSF25268.1"/>
    <property type="molecule type" value="Genomic_DNA"/>
</dbReference>
<dbReference type="GO" id="GO:0005840">
    <property type="term" value="C:ribosome"/>
    <property type="evidence" value="ECO:0007669"/>
    <property type="project" value="UniProtKB-KW"/>
</dbReference>
<dbReference type="GO" id="GO:0006412">
    <property type="term" value="P:translation"/>
    <property type="evidence" value="ECO:0007669"/>
    <property type="project" value="InterPro"/>
</dbReference>
<name>A0A975A406_9PROT</name>
<dbReference type="GO" id="GO:0005737">
    <property type="term" value="C:cytoplasm"/>
    <property type="evidence" value="ECO:0007669"/>
    <property type="project" value="UniProtKB-ARBA"/>
</dbReference>
<dbReference type="GO" id="GO:1990904">
    <property type="term" value="C:ribonucleoprotein complex"/>
    <property type="evidence" value="ECO:0007669"/>
    <property type="project" value="UniProtKB-KW"/>
</dbReference>